<keyword evidence="1" id="KW-1133">Transmembrane helix</keyword>
<name>A0A8S5UMC6_9CAUD</name>
<organism evidence="2">
    <name type="scientific">Myoviridae sp. ctCo31</name>
    <dbReference type="NCBI Taxonomy" id="2825053"/>
    <lineage>
        <taxon>Viruses</taxon>
        <taxon>Duplodnaviria</taxon>
        <taxon>Heunggongvirae</taxon>
        <taxon>Uroviricota</taxon>
        <taxon>Caudoviricetes</taxon>
    </lineage>
</organism>
<keyword evidence="1" id="KW-0812">Transmembrane</keyword>
<reference evidence="2" key="1">
    <citation type="journal article" date="2021" name="Proc. Natl. Acad. Sci. U.S.A.">
        <title>A Catalog of Tens of Thousands of Viruses from Human Metagenomes Reveals Hidden Associations with Chronic Diseases.</title>
        <authorList>
            <person name="Tisza M.J."/>
            <person name="Buck C.B."/>
        </authorList>
    </citation>
    <scope>NUCLEOTIDE SEQUENCE</scope>
    <source>
        <strain evidence="2">CtCo31</strain>
    </source>
</reference>
<evidence type="ECO:0000256" key="1">
    <source>
        <dbReference type="SAM" id="Phobius"/>
    </source>
</evidence>
<protein>
    <submittedName>
        <fullName evidence="2">Uncharacterized protein</fullName>
    </submittedName>
</protein>
<accession>A0A8S5UMC6</accession>
<proteinExistence type="predicted"/>
<keyword evidence="1" id="KW-0472">Membrane</keyword>
<dbReference type="EMBL" id="BK016109">
    <property type="protein sequence ID" value="DAF95580.1"/>
    <property type="molecule type" value="Genomic_DNA"/>
</dbReference>
<sequence>MRTFTTNIMIYLISINFFFFTFAKINFSLSKIIFTKIIYSLIASGIYNLIISPICP</sequence>
<evidence type="ECO:0000313" key="2">
    <source>
        <dbReference type="EMBL" id="DAF95580.1"/>
    </source>
</evidence>
<feature type="transmembrane region" description="Helical" evidence="1">
    <location>
        <begin position="6"/>
        <end position="25"/>
    </location>
</feature>
<feature type="transmembrane region" description="Helical" evidence="1">
    <location>
        <begin position="37"/>
        <end position="54"/>
    </location>
</feature>